<dbReference type="Proteomes" id="UP000186609">
    <property type="component" value="Chromosome"/>
</dbReference>
<dbReference type="EMBL" id="CP019236">
    <property type="protein sequence ID" value="APW38793.1"/>
    <property type="molecule type" value="Genomic_DNA"/>
</dbReference>
<organism evidence="1 2">
    <name type="scientific">Rhodoferax koreensis</name>
    <dbReference type="NCBI Taxonomy" id="1842727"/>
    <lineage>
        <taxon>Bacteria</taxon>
        <taxon>Pseudomonadati</taxon>
        <taxon>Pseudomonadota</taxon>
        <taxon>Betaproteobacteria</taxon>
        <taxon>Burkholderiales</taxon>
        <taxon>Comamonadaceae</taxon>
        <taxon>Rhodoferax</taxon>
    </lineage>
</organism>
<accession>A0A1P8JYG2</accession>
<keyword evidence="2" id="KW-1185">Reference proteome</keyword>
<dbReference type="KEGG" id="rhy:RD110_17575"/>
<protein>
    <submittedName>
        <fullName evidence="1">Uncharacterized protein</fullName>
    </submittedName>
</protein>
<sequence>MANDPVPVIAAGNPGDAWAALKEFANVRAKSNSAHSCYGTGATDCITIANPVAGGSEAKNQQSQNVITYRGGVLVTPQEST</sequence>
<name>A0A1P8JYG2_9BURK</name>
<dbReference type="AlphaFoldDB" id="A0A1P8JYG2"/>
<reference evidence="1 2" key="1">
    <citation type="submission" date="2017-01" db="EMBL/GenBank/DDBJ databases">
        <authorList>
            <person name="Mah S.A."/>
            <person name="Swanson W.J."/>
            <person name="Moy G.W."/>
            <person name="Vacquier V.D."/>
        </authorList>
    </citation>
    <scope>NUCLEOTIDE SEQUENCE [LARGE SCALE GENOMIC DNA]</scope>
    <source>
        <strain evidence="1 2">DCY110</strain>
    </source>
</reference>
<gene>
    <name evidence="1" type="ORF">RD110_17575</name>
</gene>
<evidence type="ECO:0000313" key="1">
    <source>
        <dbReference type="EMBL" id="APW38793.1"/>
    </source>
</evidence>
<evidence type="ECO:0000313" key="2">
    <source>
        <dbReference type="Proteomes" id="UP000186609"/>
    </source>
</evidence>
<proteinExistence type="predicted"/>